<feature type="chain" id="PRO_5029869919" evidence="1">
    <location>
        <begin position="25"/>
        <end position="459"/>
    </location>
</feature>
<dbReference type="EMBL" id="VWZY01001965">
    <property type="protein sequence ID" value="NXI50332.1"/>
    <property type="molecule type" value="Genomic_DNA"/>
</dbReference>
<evidence type="ECO:0000256" key="1">
    <source>
        <dbReference type="SAM" id="SignalP"/>
    </source>
</evidence>
<dbReference type="InterPro" id="IPR051660">
    <property type="entry name" value="BPI_fold-BPI/LBP"/>
</dbReference>
<dbReference type="GO" id="GO:0008289">
    <property type="term" value="F:lipid binding"/>
    <property type="evidence" value="ECO:0007669"/>
    <property type="project" value="InterPro"/>
</dbReference>
<dbReference type="Proteomes" id="UP000579406">
    <property type="component" value="Unassembled WGS sequence"/>
</dbReference>
<dbReference type="SMART" id="SM00328">
    <property type="entry name" value="BPI1"/>
    <property type="match status" value="1"/>
</dbReference>
<comment type="caution">
    <text evidence="3">The sequence shown here is derived from an EMBL/GenBank/DDBJ whole genome shotgun (WGS) entry which is preliminary data.</text>
</comment>
<dbReference type="PANTHER" id="PTHR46019:SF4">
    <property type="entry name" value="BPI FOLD-CONTAINING FAMILY B MEMBER 4"/>
    <property type="match status" value="1"/>
</dbReference>
<dbReference type="PANTHER" id="PTHR46019">
    <property type="entry name" value="BPI FOLD-CONTAINING FAMILY B MEMBER 4-RELATED"/>
    <property type="match status" value="1"/>
</dbReference>
<keyword evidence="1" id="KW-0732">Signal</keyword>
<evidence type="ECO:0000313" key="4">
    <source>
        <dbReference type="Proteomes" id="UP000579406"/>
    </source>
</evidence>
<proteinExistence type="predicted"/>
<sequence length="459" mass="48475">VRMLKLFGIIFFCGLLSPSQEVLSGLSCAVSPEAMKKVLSDAILQNGLLQQHMQGLVLPNIVSEGGLLNSPTSITSLRLVKTRLPKLSVALLSGIGLQVTIAAKLELSGNCLVGLLSELIDILVDVSITANIKCTNFESGTVQVVVEDCLCILGAVKIKLLSGLLSVSVNEIVLRQLTATLPGLLCPVLDIVVNLVNIQLLATLNLVTPVGTAGTVHYQLASIPFASSLSLRLDLDGTVKQVGGNIIPHDSSPCALPPLMDKLLVLGVHQNFLNAVLSLMVQIPPQTFSCTPEVVRAAAPVICAGEVGRDTPERGSACPLSIKLMLSGNPLILLEENKATIELSVLIQVFIKHLDGPNLNLLLLKAQRCTGRWPGSRHGDLRALASASAPDMLFAFLSCSTALFLESSDVGISNISILKPHCNSLLVETLLPLINGALHIGIPLPKVLGIALVRVAIQI</sequence>
<protein>
    <submittedName>
        <fullName evidence="3">BPIB4 protein</fullName>
    </submittedName>
</protein>
<feature type="non-terminal residue" evidence="3">
    <location>
        <position position="1"/>
    </location>
</feature>
<reference evidence="3 4" key="1">
    <citation type="submission" date="2019-09" db="EMBL/GenBank/DDBJ databases">
        <title>Bird 10,000 Genomes (B10K) Project - Family phase.</title>
        <authorList>
            <person name="Zhang G."/>
        </authorList>
    </citation>
    <scope>NUCLEOTIDE SEQUENCE [LARGE SCALE GENOMIC DNA]</scope>
    <source>
        <strain evidence="3">B10K-DU-001-61</strain>
        <tissue evidence="3">Muscle</tissue>
    </source>
</reference>
<dbReference type="SUPFAM" id="SSF55394">
    <property type="entry name" value="Bactericidal permeability-increasing protein, BPI"/>
    <property type="match status" value="2"/>
</dbReference>
<dbReference type="InterPro" id="IPR017943">
    <property type="entry name" value="Bactericidal_perm-incr_a/b_dom"/>
</dbReference>
<feature type="signal peptide" evidence="1">
    <location>
        <begin position="1"/>
        <end position="24"/>
    </location>
</feature>
<name>A0A7K9TP96_9AVES</name>
<dbReference type="Gene3D" id="3.15.10.10">
    <property type="entry name" value="Bactericidal permeability-increasing protein, domain 1"/>
    <property type="match status" value="1"/>
</dbReference>
<feature type="domain" description="Lipid-binding serum glycoprotein N-terminal" evidence="2">
    <location>
        <begin position="29"/>
        <end position="244"/>
    </location>
</feature>
<gene>
    <name evidence="3" type="primary">Bpifb4_0</name>
    <name evidence="3" type="ORF">CHLAEN_R12687</name>
</gene>
<evidence type="ECO:0000313" key="3">
    <source>
        <dbReference type="EMBL" id="NXI50332.1"/>
    </source>
</evidence>
<organism evidence="3 4">
    <name type="scientific">Chloroceryle aenea</name>
    <name type="common">American pygmy kingfisher</name>
    <dbReference type="NCBI Taxonomy" id="176938"/>
    <lineage>
        <taxon>Eukaryota</taxon>
        <taxon>Metazoa</taxon>
        <taxon>Chordata</taxon>
        <taxon>Craniata</taxon>
        <taxon>Vertebrata</taxon>
        <taxon>Euteleostomi</taxon>
        <taxon>Archelosauria</taxon>
        <taxon>Archosauria</taxon>
        <taxon>Dinosauria</taxon>
        <taxon>Saurischia</taxon>
        <taxon>Theropoda</taxon>
        <taxon>Coelurosauria</taxon>
        <taxon>Aves</taxon>
        <taxon>Neognathae</taxon>
        <taxon>Neoaves</taxon>
        <taxon>Telluraves</taxon>
        <taxon>Coraciimorphae</taxon>
        <taxon>Coraciiformes</taxon>
        <taxon>Cerylidae</taxon>
        <taxon>Chloroceryle</taxon>
    </lineage>
</organism>
<evidence type="ECO:0000259" key="2">
    <source>
        <dbReference type="SMART" id="SM00328"/>
    </source>
</evidence>
<accession>A0A7K9TP96</accession>
<dbReference type="Gene3D" id="3.15.20.10">
    <property type="entry name" value="Bactericidal permeability-increasing protein, domain 2"/>
    <property type="match status" value="1"/>
</dbReference>
<dbReference type="Pfam" id="PF01273">
    <property type="entry name" value="LBP_BPI_CETP"/>
    <property type="match status" value="1"/>
</dbReference>
<feature type="non-terminal residue" evidence="3">
    <location>
        <position position="459"/>
    </location>
</feature>
<dbReference type="InterPro" id="IPR017942">
    <property type="entry name" value="Lipid-bd_serum_glycop_N"/>
</dbReference>
<dbReference type="OrthoDB" id="9831346at2759"/>
<keyword evidence="4" id="KW-1185">Reference proteome</keyword>
<dbReference type="AlphaFoldDB" id="A0A7K9TP96"/>